<feature type="transmembrane region" description="Helical" evidence="6">
    <location>
        <begin position="108"/>
        <end position="125"/>
    </location>
</feature>
<dbReference type="SUPFAM" id="SSF103473">
    <property type="entry name" value="MFS general substrate transporter"/>
    <property type="match status" value="2"/>
</dbReference>
<feature type="transmembrane region" description="Helical" evidence="6">
    <location>
        <begin position="1067"/>
        <end position="1084"/>
    </location>
</feature>
<keyword evidence="5 6" id="KW-0472">Membrane</keyword>
<protein>
    <recommendedName>
        <fullName evidence="7">Major facilitator superfamily (MFS) profile domain-containing protein</fullName>
    </recommendedName>
</protein>
<feature type="transmembrane region" description="Helical" evidence="6">
    <location>
        <begin position="208"/>
        <end position="227"/>
    </location>
</feature>
<feature type="transmembrane region" description="Helical" evidence="6">
    <location>
        <begin position="734"/>
        <end position="756"/>
    </location>
</feature>
<feature type="transmembrane region" description="Helical" evidence="6">
    <location>
        <begin position="503"/>
        <end position="523"/>
    </location>
</feature>
<feature type="transmembrane region" description="Helical" evidence="6">
    <location>
        <begin position="875"/>
        <end position="896"/>
    </location>
</feature>
<keyword evidence="4 6" id="KW-1133">Transmembrane helix</keyword>
<evidence type="ECO:0000313" key="9">
    <source>
        <dbReference type="Proteomes" id="UP001159042"/>
    </source>
</evidence>
<dbReference type="FunFam" id="1.20.1250.20:FF:000232">
    <property type="entry name" value="Organic cation/carnitine transporter 7"/>
    <property type="match status" value="1"/>
</dbReference>
<evidence type="ECO:0000259" key="7">
    <source>
        <dbReference type="PROSITE" id="PS50850"/>
    </source>
</evidence>
<accession>A0AAV8VXZ2</accession>
<feature type="transmembrane region" description="Helical" evidence="6">
    <location>
        <begin position="414"/>
        <end position="432"/>
    </location>
</feature>
<feature type="transmembrane region" description="Helical" evidence="6">
    <location>
        <begin position="131"/>
        <end position="154"/>
    </location>
</feature>
<dbReference type="InterPro" id="IPR036259">
    <property type="entry name" value="MFS_trans_sf"/>
</dbReference>
<feature type="transmembrane region" description="Helical" evidence="6">
    <location>
        <begin position="1008"/>
        <end position="1028"/>
    </location>
</feature>
<dbReference type="Proteomes" id="UP001159042">
    <property type="component" value="Unassembled WGS sequence"/>
</dbReference>
<gene>
    <name evidence="8" type="ORF">NQ315_012134</name>
</gene>
<sequence length="1093" mass="120378">MSGKAKVYSFSKLEAIIIPDDKPADFETAITASGFGKFNIILYIVATAAGWSSVFETTTMSFVFPAAECDLNLKLSHKGLLNAVTYSGMICSAVIWGFLCDTLGRKKLLLIGYFLDALFFLMAASSQSFTLLMIAKFLGGFIITGPFAALTAYLSEFHNAQHRARVQMILGTIFSIGNLVLPLLALGVFPLEINVKVFNYFVFHSWNLYLLICSLPALISAIAFLFLPESPKFLMTMGRNEKALQVFRKVYRINTGKPEHTFPITELVDETISAKDNPNKREGQITANRTKTQALKEGWQQMKPLFFPPHLGKMILVVSMQCFIMMSLNTLRLWLPQIFQAISDYQYYHNETTTSLCEMMEVFQPNNGSLATTECTVNYNNIEVYTNSMIVAFASIVAYIAAGTLINTLGKKQLLCILGVVSGIVAMTLYFSRNMPTTVALSSLFISFGGIGINVILAVVVDLFPTTLRTMTVSLTMMFGRIGATLGNLVFPFLLESGCAPPFFSVGAVMLGVPVSLCLFNMVSPEYRLQSITVISNVTSKITTRLRLTQRSKTYSNLGTMTNCTTRKTFFISSRKKENCEVGNEVPEGPVEFETAISALGFGKFNITLFLILIPSQWTLIFDAALMAYISPIAECDLNLSLSDKGNLNAAVPSGGIIGAVIWGVLLDTLGRRKLILYGYVANGIIIIITSLSQSYLFLLILKFVSGGVSGGLYIAVCTYYAEFHSMKHRSKMQIAMGFVAGGGYVALPLLSSFLLPMDFTVILFNGYIKFHSWNLLILVSSVLSFMTGIIYIFLPETPKYLMTEGNNEEALAVFRKVYTINSGKPEDTYPIAKLINEQKETREEVDKENVFVSYMRNGLHQIAPLFNRNYFPKLMLVTVIEFIIITNMNTLRLWLPQIFQAIHEYQASHNGTTSHLCTMLETLKGKTSSSNMTIPVCSVNTDDSFSVYLNSMVNAIVCMVGYAMAGTLINILGKKRLLCILGLISGTTVIATYWSQNTFTTLALTSLSLAVNGIGFDVVMTIIVVIFPTTLRATAISTMLMIGRSGIILGSVLFPILLQIGCAPPFFALGGIAIAAIVLYLLLPNTDTESLK</sequence>
<dbReference type="GO" id="GO:0022857">
    <property type="term" value="F:transmembrane transporter activity"/>
    <property type="evidence" value="ECO:0007669"/>
    <property type="project" value="InterPro"/>
</dbReference>
<dbReference type="GO" id="GO:0016020">
    <property type="term" value="C:membrane"/>
    <property type="evidence" value="ECO:0007669"/>
    <property type="project" value="UniProtKB-SubCell"/>
</dbReference>
<feature type="transmembrane region" description="Helical" evidence="6">
    <location>
        <begin position="698"/>
        <end position="722"/>
    </location>
</feature>
<organism evidence="8 9">
    <name type="scientific">Exocentrus adspersus</name>
    <dbReference type="NCBI Taxonomy" id="1586481"/>
    <lineage>
        <taxon>Eukaryota</taxon>
        <taxon>Metazoa</taxon>
        <taxon>Ecdysozoa</taxon>
        <taxon>Arthropoda</taxon>
        <taxon>Hexapoda</taxon>
        <taxon>Insecta</taxon>
        <taxon>Pterygota</taxon>
        <taxon>Neoptera</taxon>
        <taxon>Endopterygota</taxon>
        <taxon>Coleoptera</taxon>
        <taxon>Polyphaga</taxon>
        <taxon>Cucujiformia</taxon>
        <taxon>Chrysomeloidea</taxon>
        <taxon>Cerambycidae</taxon>
        <taxon>Lamiinae</taxon>
        <taxon>Acanthocinini</taxon>
        <taxon>Exocentrus</taxon>
    </lineage>
</organism>
<dbReference type="PANTHER" id="PTHR23511:SF36">
    <property type="entry name" value="EG:BACR7A4.13 PROTEIN-RELATED"/>
    <property type="match status" value="1"/>
</dbReference>
<evidence type="ECO:0000256" key="3">
    <source>
        <dbReference type="ARBA" id="ARBA00022692"/>
    </source>
</evidence>
<evidence type="ECO:0000313" key="8">
    <source>
        <dbReference type="EMBL" id="KAJ8919148.1"/>
    </source>
</evidence>
<feature type="transmembrane region" description="Helical" evidence="6">
    <location>
        <begin position="675"/>
        <end position="692"/>
    </location>
</feature>
<feature type="transmembrane region" description="Helical" evidence="6">
    <location>
        <begin position="607"/>
        <end position="630"/>
    </location>
</feature>
<dbReference type="AlphaFoldDB" id="A0AAV8VXZ2"/>
<dbReference type="Pfam" id="PF07690">
    <property type="entry name" value="MFS_1"/>
    <property type="match status" value="4"/>
</dbReference>
<proteinExistence type="predicted"/>
<dbReference type="InterPro" id="IPR020846">
    <property type="entry name" value="MFS_dom"/>
</dbReference>
<feature type="transmembrane region" description="Helical" evidence="6">
    <location>
        <begin position="650"/>
        <end position="668"/>
    </location>
</feature>
<feature type="transmembrane region" description="Helical" evidence="6">
    <location>
        <begin position="1040"/>
        <end position="1061"/>
    </location>
</feature>
<feature type="transmembrane region" description="Helical" evidence="6">
    <location>
        <begin position="79"/>
        <end position="99"/>
    </location>
</feature>
<reference evidence="8 9" key="1">
    <citation type="journal article" date="2023" name="Insect Mol. Biol.">
        <title>Genome sequencing provides insights into the evolution of gene families encoding plant cell wall-degrading enzymes in longhorned beetles.</title>
        <authorList>
            <person name="Shin N.R."/>
            <person name="Okamura Y."/>
            <person name="Kirsch R."/>
            <person name="Pauchet Y."/>
        </authorList>
    </citation>
    <scope>NUCLEOTIDE SEQUENCE [LARGE SCALE GENOMIC DNA]</scope>
    <source>
        <strain evidence="8">EAD_L_NR</strain>
    </source>
</reference>
<evidence type="ECO:0000256" key="4">
    <source>
        <dbReference type="ARBA" id="ARBA00022989"/>
    </source>
</evidence>
<feature type="transmembrane region" description="Helical" evidence="6">
    <location>
        <begin position="776"/>
        <end position="795"/>
    </location>
</feature>
<evidence type="ECO:0000256" key="2">
    <source>
        <dbReference type="ARBA" id="ARBA00022448"/>
    </source>
</evidence>
<keyword evidence="3 6" id="KW-0812">Transmembrane</keyword>
<feature type="transmembrane region" description="Helical" evidence="6">
    <location>
        <begin position="978"/>
        <end position="996"/>
    </location>
</feature>
<comment type="caution">
    <text evidence="8">The sequence shown here is derived from an EMBL/GenBank/DDBJ whole genome shotgun (WGS) entry which is preliminary data.</text>
</comment>
<dbReference type="InterPro" id="IPR011701">
    <property type="entry name" value="MFS"/>
</dbReference>
<evidence type="ECO:0000256" key="5">
    <source>
        <dbReference type="ARBA" id="ARBA00023136"/>
    </source>
</evidence>
<evidence type="ECO:0000256" key="1">
    <source>
        <dbReference type="ARBA" id="ARBA00004141"/>
    </source>
</evidence>
<comment type="subcellular location">
    <subcellularLocation>
        <location evidence="1">Membrane</location>
        <topology evidence="1">Multi-pass membrane protein</topology>
    </subcellularLocation>
</comment>
<evidence type="ECO:0000256" key="6">
    <source>
        <dbReference type="SAM" id="Phobius"/>
    </source>
</evidence>
<dbReference type="Gene3D" id="1.20.1250.20">
    <property type="entry name" value="MFS general substrate transporter like domains"/>
    <property type="match status" value="2"/>
</dbReference>
<feature type="transmembrane region" description="Helical" evidence="6">
    <location>
        <begin position="40"/>
        <end position="67"/>
    </location>
</feature>
<feature type="transmembrane region" description="Helical" evidence="6">
    <location>
        <begin position="946"/>
        <end position="966"/>
    </location>
</feature>
<name>A0AAV8VXZ2_9CUCU</name>
<dbReference type="PROSITE" id="PS50850">
    <property type="entry name" value="MFS"/>
    <property type="match status" value="2"/>
</dbReference>
<keyword evidence="2" id="KW-0813">Transport</keyword>
<feature type="domain" description="Major facilitator superfamily (MFS) profile" evidence="7">
    <location>
        <begin position="609"/>
        <end position="1089"/>
    </location>
</feature>
<dbReference type="PANTHER" id="PTHR23511">
    <property type="entry name" value="SYNAPTIC VESICLE GLYCOPROTEIN 2"/>
    <property type="match status" value="1"/>
</dbReference>
<feature type="transmembrane region" description="Helical" evidence="6">
    <location>
        <begin position="444"/>
        <end position="464"/>
    </location>
</feature>
<keyword evidence="9" id="KW-1185">Reference proteome</keyword>
<dbReference type="EMBL" id="JANEYG010000020">
    <property type="protein sequence ID" value="KAJ8919148.1"/>
    <property type="molecule type" value="Genomic_DNA"/>
</dbReference>
<feature type="domain" description="Major facilitator superfamily (MFS) profile" evidence="7">
    <location>
        <begin position="42"/>
        <end position="526"/>
    </location>
</feature>
<feature type="transmembrane region" description="Helical" evidence="6">
    <location>
        <begin position="384"/>
        <end position="402"/>
    </location>
</feature>
<feature type="transmembrane region" description="Helical" evidence="6">
    <location>
        <begin position="166"/>
        <end position="188"/>
    </location>
</feature>